<dbReference type="InterPro" id="IPR006565">
    <property type="entry name" value="BTP"/>
</dbReference>
<evidence type="ECO:0000256" key="7">
    <source>
        <dbReference type="SAM" id="MobiDB-lite"/>
    </source>
</evidence>
<evidence type="ECO:0000256" key="4">
    <source>
        <dbReference type="ARBA" id="ARBA00023015"/>
    </source>
</evidence>
<dbReference type="GO" id="GO:0005669">
    <property type="term" value="C:transcription factor TFIID complex"/>
    <property type="evidence" value="ECO:0007669"/>
    <property type="project" value="InterPro"/>
</dbReference>
<dbReference type="Gene3D" id="1.10.20.10">
    <property type="entry name" value="Histone, subunit A"/>
    <property type="match status" value="1"/>
</dbReference>
<dbReference type="EMBL" id="JNVN01000092">
    <property type="protein sequence ID" value="KHJ36250.1"/>
    <property type="molecule type" value="Genomic_DNA"/>
</dbReference>
<feature type="domain" description="Bromodomain associated" evidence="8">
    <location>
        <begin position="62"/>
        <end position="130"/>
    </location>
</feature>
<dbReference type="HOGENOM" id="CLU_026584_1_0_1"/>
<sequence length="324" mass="36518">MMSPISLASLRKRSPSQSDQSKTDEPSSKRRCLDIQSPKSISTLSECRVPIEVPHMFDDGPHRLLIRSVSLVLQHIGFTSSTPEAMESFCCAVENYALHLLSKVTASMLSSRRSLPIPNDFQYALSEFDIPLLSLEPHLHPPVPIPKLLIKLEQLPAEELYIPTSDKLLGEDLSGEAEKKNKPYIPKSFPSFPSKHTYKWTERESARDLDPRKIREEAAKVARQGEEALQRLTKVAKAAKEKAAKKTASKDPKSKERHKIWQSVMENLLSGKNSSLESSLKEKNSENMHTSMIVNAERQYFRKGVTARRNSLQSSDPFKSLKLA</sequence>
<dbReference type="PANTHER" id="PTHR46469">
    <property type="entry name" value="TRANSCRIPTION INITIATION FACTOR TFIID SUBUNIT 8"/>
    <property type="match status" value="1"/>
</dbReference>
<dbReference type="InterPro" id="IPR037818">
    <property type="entry name" value="TAF8"/>
</dbReference>
<dbReference type="PANTHER" id="PTHR46469:SF1">
    <property type="entry name" value="TRANSCRIPTION INITIATION FACTOR TFIID SUBUNIT 8"/>
    <property type="match status" value="1"/>
</dbReference>
<evidence type="ECO:0000256" key="3">
    <source>
        <dbReference type="ARBA" id="ARBA00017307"/>
    </source>
</evidence>
<name>A0A0B1PG34_UNCNE</name>
<evidence type="ECO:0000256" key="5">
    <source>
        <dbReference type="ARBA" id="ARBA00023163"/>
    </source>
</evidence>
<evidence type="ECO:0000313" key="10">
    <source>
        <dbReference type="EMBL" id="KHJ36250.1"/>
    </source>
</evidence>
<dbReference type="CDD" id="cd08049">
    <property type="entry name" value="TAF8"/>
    <property type="match status" value="1"/>
</dbReference>
<dbReference type="GO" id="GO:0046982">
    <property type="term" value="F:protein heterodimerization activity"/>
    <property type="evidence" value="ECO:0007669"/>
    <property type="project" value="InterPro"/>
</dbReference>
<accession>A0A0B1PG34</accession>
<keyword evidence="5" id="KW-0804">Transcription</keyword>
<evidence type="ECO:0000256" key="2">
    <source>
        <dbReference type="ARBA" id="ARBA00008767"/>
    </source>
</evidence>
<evidence type="ECO:0000313" key="11">
    <source>
        <dbReference type="Proteomes" id="UP000030854"/>
    </source>
</evidence>
<gene>
    <name evidence="10" type="ORF">EV44_g0768</name>
</gene>
<comment type="subcellular location">
    <subcellularLocation>
        <location evidence="1">Nucleus</location>
    </subcellularLocation>
</comment>
<dbReference type="Pfam" id="PF10406">
    <property type="entry name" value="TAF8_C"/>
    <property type="match status" value="1"/>
</dbReference>
<evidence type="ECO:0000256" key="1">
    <source>
        <dbReference type="ARBA" id="ARBA00004123"/>
    </source>
</evidence>
<protein>
    <recommendedName>
        <fullName evidence="3">Transcription initiation factor TFIID subunit 8</fullName>
    </recommendedName>
</protein>
<dbReference type="AlphaFoldDB" id="A0A0B1PG34"/>
<proteinExistence type="inferred from homology"/>
<dbReference type="InterPro" id="IPR019473">
    <property type="entry name" value="TFIID_su8_C"/>
</dbReference>
<evidence type="ECO:0000259" key="8">
    <source>
        <dbReference type="Pfam" id="PF07524"/>
    </source>
</evidence>
<feature type="domain" description="Transcription factor TFIID subunit 8 C-terminal" evidence="9">
    <location>
        <begin position="184"/>
        <end position="232"/>
    </location>
</feature>
<dbReference type="STRING" id="52586.A0A0B1PG34"/>
<comment type="caution">
    <text evidence="10">The sequence shown here is derived from an EMBL/GenBank/DDBJ whole genome shotgun (WGS) entry which is preliminary data.</text>
</comment>
<keyword evidence="6" id="KW-0539">Nucleus</keyword>
<dbReference type="Pfam" id="PF07524">
    <property type="entry name" value="Bromo_TP"/>
    <property type="match status" value="1"/>
</dbReference>
<feature type="compositionally biased region" description="Basic and acidic residues" evidence="7">
    <location>
        <begin position="21"/>
        <end position="32"/>
    </location>
</feature>
<dbReference type="CDD" id="cd00076">
    <property type="entry name" value="HFD_SF"/>
    <property type="match status" value="1"/>
</dbReference>
<evidence type="ECO:0000259" key="9">
    <source>
        <dbReference type="Pfam" id="PF10406"/>
    </source>
</evidence>
<feature type="region of interest" description="Disordered" evidence="7">
    <location>
        <begin position="1"/>
        <end position="32"/>
    </location>
</feature>
<keyword evidence="11" id="KW-1185">Reference proteome</keyword>
<keyword evidence="4" id="KW-0805">Transcription regulation</keyword>
<evidence type="ECO:0000256" key="6">
    <source>
        <dbReference type="ARBA" id="ARBA00023242"/>
    </source>
</evidence>
<dbReference type="InterPro" id="IPR009072">
    <property type="entry name" value="Histone-fold"/>
</dbReference>
<dbReference type="GO" id="GO:0006367">
    <property type="term" value="P:transcription initiation at RNA polymerase II promoter"/>
    <property type="evidence" value="ECO:0007669"/>
    <property type="project" value="TreeGrafter"/>
</dbReference>
<dbReference type="OrthoDB" id="2193813at2759"/>
<comment type="similarity">
    <text evidence="2">Belongs to the TAF8 family.</text>
</comment>
<dbReference type="OMA" id="HDWIYAL"/>
<dbReference type="Proteomes" id="UP000030854">
    <property type="component" value="Unassembled WGS sequence"/>
</dbReference>
<organism evidence="10 11">
    <name type="scientific">Uncinula necator</name>
    <name type="common">Grape powdery mildew</name>
    <dbReference type="NCBI Taxonomy" id="52586"/>
    <lineage>
        <taxon>Eukaryota</taxon>
        <taxon>Fungi</taxon>
        <taxon>Dikarya</taxon>
        <taxon>Ascomycota</taxon>
        <taxon>Pezizomycotina</taxon>
        <taxon>Leotiomycetes</taxon>
        <taxon>Erysiphales</taxon>
        <taxon>Erysiphaceae</taxon>
        <taxon>Erysiphe</taxon>
    </lineage>
</organism>
<reference evidence="10 11" key="1">
    <citation type="journal article" date="2014" name="BMC Genomics">
        <title>Adaptive genomic structural variation in the grape powdery mildew pathogen, Erysiphe necator.</title>
        <authorList>
            <person name="Jones L."/>
            <person name="Riaz S."/>
            <person name="Morales-Cruz A."/>
            <person name="Amrine K.C."/>
            <person name="McGuire B."/>
            <person name="Gubler W.D."/>
            <person name="Walker M.A."/>
            <person name="Cantu D."/>
        </authorList>
    </citation>
    <scope>NUCLEOTIDE SEQUENCE [LARGE SCALE GENOMIC DNA]</scope>
    <source>
        <strain evidence="11">c</strain>
    </source>
</reference>